<dbReference type="AlphaFoldDB" id="A0AAD4WBS7"/>
<protein>
    <submittedName>
        <fullName evidence="2">Uncharacterized protein</fullName>
    </submittedName>
</protein>
<evidence type="ECO:0000313" key="2">
    <source>
        <dbReference type="EMBL" id="KAI5339182.1"/>
    </source>
</evidence>
<feature type="compositionally biased region" description="Gly residues" evidence="1">
    <location>
        <begin position="135"/>
        <end position="146"/>
    </location>
</feature>
<comment type="caution">
    <text evidence="2">The sequence shown here is derived from an EMBL/GenBank/DDBJ whole genome shotgun (WGS) entry which is preliminary data.</text>
</comment>
<organism evidence="2 3">
    <name type="scientific">Prunus dulcis</name>
    <name type="common">Almond</name>
    <name type="synonym">Amygdalus dulcis</name>
    <dbReference type="NCBI Taxonomy" id="3755"/>
    <lineage>
        <taxon>Eukaryota</taxon>
        <taxon>Viridiplantae</taxon>
        <taxon>Streptophyta</taxon>
        <taxon>Embryophyta</taxon>
        <taxon>Tracheophyta</taxon>
        <taxon>Spermatophyta</taxon>
        <taxon>Magnoliopsida</taxon>
        <taxon>eudicotyledons</taxon>
        <taxon>Gunneridae</taxon>
        <taxon>Pentapetalae</taxon>
        <taxon>rosids</taxon>
        <taxon>fabids</taxon>
        <taxon>Rosales</taxon>
        <taxon>Rosaceae</taxon>
        <taxon>Amygdaloideae</taxon>
        <taxon>Amygdaleae</taxon>
        <taxon>Prunus</taxon>
    </lineage>
</organism>
<name>A0AAD4WBS7_PRUDU</name>
<gene>
    <name evidence="2" type="ORF">L3X38_018454</name>
</gene>
<sequence>MFIAFITSTHIESPNHYSGTLVHTTSIRELKGYLVISSSNHSLGFWLDQLNPTERIVRISEASKAQDEEDHDGVLSRVESRVRKPRINDYQRSTGLTVGESKPATANSYQRTPPFYRTQALLITFKQQQIKAAGNGGVRIEGGSSSGGPSSRGNSEMKKSKRSQFFFIQSR</sequence>
<dbReference type="Proteomes" id="UP001054821">
    <property type="component" value="Chromosome 3"/>
</dbReference>
<feature type="region of interest" description="Disordered" evidence="1">
    <location>
        <begin position="135"/>
        <end position="171"/>
    </location>
</feature>
<dbReference type="EMBL" id="JAJFAZ020000003">
    <property type="protein sequence ID" value="KAI5339182.1"/>
    <property type="molecule type" value="Genomic_DNA"/>
</dbReference>
<reference evidence="2 3" key="1">
    <citation type="journal article" date="2022" name="G3 (Bethesda)">
        <title>Whole-genome sequence and methylome profiling of the almond [Prunus dulcis (Mill.) D.A. Webb] cultivar 'Nonpareil'.</title>
        <authorList>
            <person name="D'Amico-Willman K.M."/>
            <person name="Ouma W.Z."/>
            <person name="Meulia T."/>
            <person name="Sideli G.M."/>
            <person name="Gradziel T.M."/>
            <person name="Fresnedo-Ramirez J."/>
        </authorList>
    </citation>
    <scope>NUCLEOTIDE SEQUENCE [LARGE SCALE GENOMIC DNA]</scope>
    <source>
        <strain evidence="2">Clone GOH B32 T37-40</strain>
    </source>
</reference>
<evidence type="ECO:0000313" key="3">
    <source>
        <dbReference type="Proteomes" id="UP001054821"/>
    </source>
</evidence>
<proteinExistence type="predicted"/>
<accession>A0AAD4WBS7</accession>
<evidence type="ECO:0000256" key="1">
    <source>
        <dbReference type="SAM" id="MobiDB-lite"/>
    </source>
</evidence>
<keyword evidence="3" id="KW-1185">Reference proteome</keyword>